<dbReference type="InterPro" id="IPR018109">
    <property type="entry name" value="Folylpolyglutamate_synth_CS"/>
</dbReference>
<gene>
    <name evidence="20" type="primary">MET7</name>
    <name evidence="20" type="ORF">MVES_001679</name>
</gene>
<dbReference type="PROSITE" id="PS01012">
    <property type="entry name" value="FOLYLPOLYGLU_SYNT_2"/>
    <property type="match status" value="1"/>
</dbReference>
<dbReference type="SUPFAM" id="SSF53244">
    <property type="entry name" value="MurD-like peptide ligases, peptide-binding domain"/>
    <property type="match status" value="1"/>
</dbReference>
<evidence type="ECO:0000256" key="5">
    <source>
        <dbReference type="ARBA" id="ARBA00008276"/>
    </source>
</evidence>
<dbReference type="GO" id="GO:0005524">
    <property type="term" value="F:ATP binding"/>
    <property type="evidence" value="ECO:0007669"/>
    <property type="project" value="UniProtKB-KW"/>
</dbReference>
<evidence type="ECO:0000256" key="7">
    <source>
        <dbReference type="ARBA" id="ARBA00022563"/>
    </source>
</evidence>
<keyword evidence="8 17" id="KW-0436">Ligase</keyword>
<keyword evidence="6" id="KW-0963">Cytoplasm</keyword>
<dbReference type="NCBIfam" id="TIGR01499">
    <property type="entry name" value="folC"/>
    <property type="match status" value="1"/>
</dbReference>
<dbReference type="OrthoDB" id="5212574at2759"/>
<feature type="binding site" evidence="18">
    <location>
        <position position="320"/>
    </location>
    <ligand>
        <name>ATP</name>
        <dbReference type="ChEBI" id="CHEBI:30616"/>
    </ligand>
</feature>
<evidence type="ECO:0000256" key="16">
    <source>
        <dbReference type="ARBA" id="ARBA00047493"/>
    </source>
</evidence>
<dbReference type="FunFam" id="3.40.1190.10:FF:000009">
    <property type="entry name" value="Folylpolyglutamate synthase"/>
    <property type="match status" value="1"/>
</dbReference>
<dbReference type="GO" id="GO:0004326">
    <property type="term" value="F:tetrahydrofolylpolyglutamate synthase activity"/>
    <property type="evidence" value="ECO:0007669"/>
    <property type="project" value="UniProtKB-EC"/>
</dbReference>
<keyword evidence="21" id="KW-1185">Reference proteome</keyword>
<keyword evidence="13 19" id="KW-0460">Magnesium</keyword>
<organism evidence="20 21">
    <name type="scientific">Malassezia vespertilionis</name>
    <dbReference type="NCBI Taxonomy" id="2020962"/>
    <lineage>
        <taxon>Eukaryota</taxon>
        <taxon>Fungi</taxon>
        <taxon>Dikarya</taxon>
        <taxon>Basidiomycota</taxon>
        <taxon>Ustilaginomycotina</taxon>
        <taxon>Malasseziomycetes</taxon>
        <taxon>Malasseziales</taxon>
        <taxon>Malasseziaceae</taxon>
        <taxon>Malassezia</taxon>
    </lineage>
</organism>
<feature type="binding site" evidence="19">
    <location>
        <position position="94"/>
    </location>
    <ligand>
        <name>Mg(2+)</name>
        <dbReference type="ChEBI" id="CHEBI:18420"/>
        <label>1</label>
    </ligand>
</feature>
<evidence type="ECO:0000256" key="1">
    <source>
        <dbReference type="ARBA" id="ARBA00004273"/>
    </source>
</evidence>
<dbReference type="Proteomes" id="UP000232875">
    <property type="component" value="Unassembled WGS sequence"/>
</dbReference>
<keyword evidence="10 18" id="KW-0547">Nucleotide-binding</keyword>
<name>A0A2N1JCY5_9BASI</name>
<comment type="pathway">
    <text evidence="4 17">Cofactor biosynthesis; tetrahydrofolylpolyglutamate biosynthesis.</text>
</comment>
<comment type="function">
    <text evidence="17">Catalyzes conversion of folates to polyglutamate derivatives allowing concentration of folate compounds in the cell and the intracellular retention of these cofactors, which are important substrates for most of the folate-dependent enzymes that are involved in one-carbon transfer reactions involved in purine, pyrimidine and amino acid synthesis.</text>
</comment>
<evidence type="ECO:0000256" key="2">
    <source>
        <dbReference type="ARBA" id="ARBA00004305"/>
    </source>
</evidence>
<feature type="binding site" evidence="19">
    <location>
        <position position="195"/>
    </location>
    <ligand>
        <name>Mg(2+)</name>
        <dbReference type="ChEBI" id="CHEBI:18420"/>
        <label>1</label>
    </ligand>
</feature>
<evidence type="ECO:0000256" key="11">
    <source>
        <dbReference type="ARBA" id="ARBA00022792"/>
    </source>
</evidence>
<dbReference type="GO" id="GO:0005829">
    <property type="term" value="C:cytosol"/>
    <property type="evidence" value="ECO:0007669"/>
    <property type="project" value="TreeGrafter"/>
</dbReference>
<dbReference type="UniPathway" id="UPA00850"/>
<keyword evidence="11" id="KW-0999">Mitochondrion inner membrane</keyword>
<comment type="cofactor">
    <cofactor evidence="17">
        <name>a monovalent cation</name>
        <dbReference type="ChEBI" id="CHEBI:60242"/>
    </cofactor>
    <text evidence="17">A monovalent cation.</text>
</comment>
<dbReference type="PIRSF" id="PIRSF038895">
    <property type="entry name" value="FPGS"/>
    <property type="match status" value="1"/>
</dbReference>
<dbReference type="GO" id="GO:0046872">
    <property type="term" value="F:metal ion binding"/>
    <property type="evidence" value="ECO:0007669"/>
    <property type="project" value="UniProtKB-KW"/>
</dbReference>
<feature type="binding site" evidence="19">
    <location>
        <position position="167"/>
    </location>
    <ligand>
        <name>Mg(2+)</name>
        <dbReference type="ChEBI" id="CHEBI:18420"/>
        <label>1</label>
    </ligand>
</feature>
<comment type="catalytic activity">
    <reaction evidence="16 17">
        <text>(6S)-5,6,7,8-tetrahydrofolyl-(gamma-L-Glu)(n) + L-glutamate + ATP = (6S)-5,6,7,8-tetrahydrofolyl-(gamma-L-Glu)(n+1) + ADP + phosphate + H(+)</text>
        <dbReference type="Rhea" id="RHEA:10580"/>
        <dbReference type="Rhea" id="RHEA-COMP:14738"/>
        <dbReference type="Rhea" id="RHEA-COMP:14740"/>
        <dbReference type="ChEBI" id="CHEBI:15378"/>
        <dbReference type="ChEBI" id="CHEBI:29985"/>
        <dbReference type="ChEBI" id="CHEBI:30616"/>
        <dbReference type="ChEBI" id="CHEBI:43474"/>
        <dbReference type="ChEBI" id="CHEBI:141005"/>
        <dbReference type="ChEBI" id="CHEBI:456216"/>
        <dbReference type="EC" id="6.3.2.17"/>
    </reaction>
</comment>
<evidence type="ECO:0000313" key="20">
    <source>
        <dbReference type="EMBL" id="PKI84403.1"/>
    </source>
</evidence>
<dbReference type="InterPro" id="IPR036615">
    <property type="entry name" value="Mur_ligase_C_dom_sf"/>
</dbReference>
<evidence type="ECO:0000256" key="12">
    <source>
        <dbReference type="ARBA" id="ARBA00022840"/>
    </source>
</evidence>
<evidence type="ECO:0000256" key="8">
    <source>
        <dbReference type="ARBA" id="ARBA00022598"/>
    </source>
</evidence>
<sequence length="521" mass="56938">MATYEGAIDALNSLQSNAATLEAIRKSGRTVNEQNEQEMTEYLSRIGHTRKELDNINVLHITGTKGKGSTAAFLDAILRAVRPVGTEKIGLYTSPHMVAARERIRIDGVPLSESEFARYFWEVWDNLAHNTTRQYETTPLRPMYFRFMTLLAFHVFISKKVSATLLEVGIGGLYDSTNIVQHPIATGVTALGLDHTALLGNTIEEIALQKAGIFKEGAPAFSTPQPSSAEATLEAYATKIRASSFEIVQEPEGMGTVELGLPGEHQRANASMAVALARAFSVSDAGKQLYPGAIAKLGALQAPLTKTLCTALHDAFWPGRCQRVDAQTMCGAKYYLDGAHTLESITFAVRWFVSQVVEKQAPRVFIFNCTNGRSGQMLLQTLFDELKRSTKNSRAFFKRVYFCTNNTYADGNSKNDLVSHSVDPDILKSLSMQQELAGEWCTLLDITQVMHVTADGLCVEADDASVHVVPSIEHAMDGIKNMHSAADVFVAGSLHLVGGVMAHLQAQGVLDDSLREKIAPR</sequence>
<comment type="similarity">
    <text evidence="5 17">Belongs to the folylpolyglutamate synthase family.</text>
</comment>
<protein>
    <recommendedName>
        <fullName evidence="17">Folylpolyglutamate synthase</fullName>
        <ecNumber evidence="17">6.3.2.17</ecNumber>
    </recommendedName>
    <alternativeName>
        <fullName evidence="17">Folylpoly-gamma-glutamate synthetase</fullName>
    </alternativeName>
    <alternativeName>
        <fullName evidence="17">Tetrahydrofolylpolyglutamate synthase</fullName>
    </alternativeName>
</protein>
<dbReference type="RefSeq" id="XP_056062596.1">
    <property type="nucleotide sequence ID" value="XM_056206621.1"/>
</dbReference>
<dbReference type="PANTHER" id="PTHR11136">
    <property type="entry name" value="FOLYLPOLYGLUTAMATE SYNTHASE-RELATED"/>
    <property type="match status" value="1"/>
</dbReference>
<evidence type="ECO:0000256" key="9">
    <source>
        <dbReference type="ARBA" id="ARBA00022723"/>
    </source>
</evidence>
<dbReference type="Gene3D" id="3.40.1190.10">
    <property type="entry name" value="Mur-like, catalytic domain"/>
    <property type="match status" value="1"/>
</dbReference>
<keyword evidence="9 19" id="KW-0479">Metal-binding</keyword>
<evidence type="ECO:0000256" key="4">
    <source>
        <dbReference type="ARBA" id="ARBA00005150"/>
    </source>
</evidence>
<evidence type="ECO:0000256" key="10">
    <source>
        <dbReference type="ARBA" id="ARBA00022741"/>
    </source>
</evidence>
<evidence type="ECO:0000256" key="13">
    <source>
        <dbReference type="ARBA" id="ARBA00022842"/>
    </source>
</evidence>
<dbReference type="EC" id="6.3.2.17" evidence="17"/>
<dbReference type="SUPFAM" id="SSF53623">
    <property type="entry name" value="MurD-like peptide ligases, catalytic domain"/>
    <property type="match status" value="1"/>
</dbReference>
<dbReference type="GO" id="GO:0005759">
    <property type="term" value="C:mitochondrial matrix"/>
    <property type="evidence" value="ECO:0007669"/>
    <property type="project" value="UniProtKB-SubCell"/>
</dbReference>
<dbReference type="GO" id="GO:0005743">
    <property type="term" value="C:mitochondrial inner membrane"/>
    <property type="evidence" value="ECO:0007669"/>
    <property type="project" value="UniProtKB-SubCell"/>
</dbReference>
<keyword evidence="14" id="KW-0496">Mitochondrion</keyword>
<evidence type="ECO:0000256" key="3">
    <source>
        <dbReference type="ARBA" id="ARBA00004496"/>
    </source>
</evidence>
<keyword evidence="15" id="KW-0472">Membrane</keyword>
<evidence type="ECO:0000256" key="6">
    <source>
        <dbReference type="ARBA" id="ARBA00022490"/>
    </source>
</evidence>
<dbReference type="InterPro" id="IPR001645">
    <property type="entry name" value="Folylpolyglutamate_synth"/>
</dbReference>
<evidence type="ECO:0000256" key="19">
    <source>
        <dbReference type="PIRSR" id="PIRSR038895-2"/>
    </source>
</evidence>
<proteinExistence type="inferred from homology"/>
<accession>A0A2N1JCY5</accession>
<dbReference type="InterPro" id="IPR036565">
    <property type="entry name" value="Mur-like_cat_sf"/>
</dbReference>
<evidence type="ECO:0000313" key="21">
    <source>
        <dbReference type="Proteomes" id="UP000232875"/>
    </source>
</evidence>
<dbReference type="STRING" id="2020962.A0A2N1JCY5"/>
<reference evidence="20 21" key="1">
    <citation type="submission" date="2017-10" db="EMBL/GenBank/DDBJ databases">
        <title>A novel species of cold-tolerant Malassezia isolated from bats.</title>
        <authorList>
            <person name="Lorch J.M."/>
            <person name="Palmer J.M."/>
            <person name="Vanderwolf K.J."/>
            <person name="Schmidt K.Z."/>
            <person name="Verant M.L."/>
            <person name="Weller T.J."/>
            <person name="Blehert D.S."/>
        </authorList>
    </citation>
    <scope>NUCLEOTIDE SEQUENCE [LARGE SCALE GENOMIC DNA]</scope>
    <source>
        <strain evidence="20 21">NWHC:44797-103</strain>
    </source>
</reference>
<dbReference type="PANTHER" id="PTHR11136:SF5">
    <property type="entry name" value="FOLYLPOLYGLUTAMATE SYNTHASE, MITOCHONDRIAL"/>
    <property type="match status" value="1"/>
</dbReference>
<dbReference type="AlphaFoldDB" id="A0A2N1JCY5"/>
<evidence type="ECO:0000256" key="17">
    <source>
        <dbReference type="PIRNR" id="PIRNR038895"/>
    </source>
</evidence>
<keyword evidence="12 18" id="KW-0067">ATP-binding</keyword>
<evidence type="ECO:0000256" key="15">
    <source>
        <dbReference type="ARBA" id="ARBA00023136"/>
    </source>
</evidence>
<evidence type="ECO:0000256" key="14">
    <source>
        <dbReference type="ARBA" id="ARBA00023128"/>
    </source>
</evidence>
<feature type="binding site" evidence="18">
    <location>
        <position position="337"/>
    </location>
    <ligand>
        <name>ATP</name>
        <dbReference type="ChEBI" id="CHEBI:30616"/>
    </ligand>
</feature>
<dbReference type="GO" id="GO:0006730">
    <property type="term" value="P:one-carbon metabolic process"/>
    <property type="evidence" value="ECO:0007669"/>
    <property type="project" value="UniProtKB-KW"/>
</dbReference>
<evidence type="ECO:0000256" key="18">
    <source>
        <dbReference type="PIRSR" id="PIRSR038895-1"/>
    </source>
</evidence>
<dbReference type="Gene3D" id="3.90.190.20">
    <property type="entry name" value="Mur ligase, C-terminal domain"/>
    <property type="match status" value="1"/>
</dbReference>
<keyword evidence="7 17" id="KW-0554">One-carbon metabolism</keyword>
<comment type="subcellular location">
    <subcellularLocation>
        <location evidence="3">Cytoplasm</location>
    </subcellularLocation>
    <subcellularLocation>
        <location evidence="1">Mitochondrion inner membrane</location>
    </subcellularLocation>
    <subcellularLocation>
        <location evidence="2">Mitochondrion matrix</location>
    </subcellularLocation>
</comment>
<dbReference type="GeneID" id="80901287"/>
<dbReference type="InterPro" id="IPR023600">
    <property type="entry name" value="Folylpolyglutamate_synth_euk"/>
</dbReference>
<dbReference type="EMBL" id="KZ454989">
    <property type="protein sequence ID" value="PKI84403.1"/>
    <property type="molecule type" value="Genomic_DNA"/>
</dbReference>